<dbReference type="RefSeq" id="WP_149070583.1">
    <property type="nucleotide sequence ID" value="NZ_VTHL01000007.1"/>
</dbReference>
<feature type="compositionally biased region" description="Polar residues" evidence="1">
    <location>
        <begin position="204"/>
        <end position="213"/>
    </location>
</feature>
<keyword evidence="2" id="KW-0732">Signal</keyword>
<dbReference type="EMBL" id="VTHL01000007">
    <property type="protein sequence ID" value="TYZ10509.1"/>
    <property type="molecule type" value="Genomic_DNA"/>
</dbReference>
<evidence type="ECO:0000313" key="3">
    <source>
        <dbReference type="EMBL" id="TYZ10509.1"/>
    </source>
</evidence>
<dbReference type="Proteomes" id="UP000322791">
    <property type="component" value="Unassembled WGS sequence"/>
</dbReference>
<feature type="signal peptide" evidence="2">
    <location>
        <begin position="1"/>
        <end position="24"/>
    </location>
</feature>
<protein>
    <recommendedName>
        <fullName evidence="5">DUF4349 domain-containing protein</fullName>
    </recommendedName>
</protein>
<accession>A0A5D6V6N5</accession>
<reference evidence="3 4" key="1">
    <citation type="submission" date="2019-08" db="EMBL/GenBank/DDBJ databases">
        <authorList>
            <person name="Seo M.-J."/>
        </authorList>
    </citation>
    <scope>NUCLEOTIDE SEQUENCE [LARGE SCALE GENOMIC DNA]</scope>
    <source>
        <strain evidence="3 4">KIGAM108</strain>
    </source>
</reference>
<evidence type="ECO:0000256" key="1">
    <source>
        <dbReference type="SAM" id="MobiDB-lite"/>
    </source>
</evidence>
<organism evidence="3 4">
    <name type="scientific">Hymenobacter lutimineralis</name>
    <dbReference type="NCBI Taxonomy" id="2606448"/>
    <lineage>
        <taxon>Bacteria</taxon>
        <taxon>Pseudomonadati</taxon>
        <taxon>Bacteroidota</taxon>
        <taxon>Cytophagia</taxon>
        <taxon>Cytophagales</taxon>
        <taxon>Hymenobacteraceae</taxon>
        <taxon>Hymenobacter</taxon>
    </lineage>
</organism>
<feature type="region of interest" description="Disordered" evidence="1">
    <location>
        <begin position="152"/>
        <end position="213"/>
    </location>
</feature>
<evidence type="ECO:0000313" key="4">
    <source>
        <dbReference type="Proteomes" id="UP000322791"/>
    </source>
</evidence>
<keyword evidence="4" id="KW-1185">Reference proteome</keyword>
<comment type="caution">
    <text evidence="3">The sequence shown here is derived from an EMBL/GenBank/DDBJ whole genome shotgun (WGS) entry which is preliminary data.</text>
</comment>
<feature type="region of interest" description="Disordered" evidence="1">
    <location>
        <begin position="260"/>
        <end position="298"/>
    </location>
</feature>
<evidence type="ECO:0008006" key="5">
    <source>
        <dbReference type="Google" id="ProtNLM"/>
    </source>
</evidence>
<gene>
    <name evidence="3" type="ORF">FY528_08550</name>
</gene>
<name>A0A5D6V6N5_9BACT</name>
<feature type="chain" id="PRO_5022985192" description="DUF4349 domain-containing protein" evidence="2">
    <location>
        <begin position="25"/>
        <end position="298"/>
    </location>
</feature>
<feature type="compositionally biased region" description="Low complexity" evidence="1">
    <location>
        <begin position="163"/>
        <end position="203"/>
    </location>
</feature>
<proteinExistence type="predicted"/>
<evidence type="ECO:0000256" key="2">
    <source>
        <dbReference type="SAM" id="SignalP"/>
    </source>
</evidence>
<dbReference type="AlphaFoldDB" id="A0A5D6V6N5"/>
<feature type="compositionally biased region" description="Acidic residues" evidence="1">
    <location>
        <begin position="263"/>
        <end position="273"/>
    </location>
</feature>
<sequence length="298" mass="33137">MPRLRQLLLLFVLLWLAGPATLLAQTETPAAANKRLFDRTVDELNFRTMETVYDRSFTRRKFPVTLRTAKARREFDDFADRSDLKTLFQNYNGVSERYKGRFGKGRTDLVEFEKQLNSILIDRNFEFFIRVLPRDERVALIRALQRAIKQGTAQFNASEDPEPAALAADGAAVPPADVDAEAPLASPVEDPAPEPETVAPTTASRSGALTSNADPEASVLSRYGLLDYLSFLMAAAALGLTLRLTLVTVPELQRRLDGAYEPQADDDLEDEAPETAAFTPVKRRAGLPEDRYEDGDDS</sequence>